<name>A0A225APD9_TALAT</name>
<reference evidence="2 3" key="1">
    <citation type="submission" date="2015-06" db="EMBL/GenBank/DDBJ databases">
        <title>Talaromyces atroroseus IBT 11181 draft genome.</title>
        <authorList>
            <person name="Rasmussen K.B."/>
            <person name="Rasmussen S."/>
            <person name="Petersen B."/>
            <person name="Sicheritz-Ponten T."/>
            <person name="Mortensen U.H."/>
            <person name="Thrane U."/>
        </authorList>
    </citation>
    <scope>NUCLEOTIDE SEQUENCE [LARGE SCALE GENOMIC DNA]</scope>
    <source>
        <strain evidence="2 3">IBT 11181</strain>
    </source>
</reference>
<protein>
    <submittedName>
        <fullName evidence="2">Uncharacterized protein</fullName>
    </submittedName>
</protein>
<dbReference type="Proteomes" id="UP000214365">
    <property type="component" value="Unassembled WGS sequence"/>
</dbReference>
<feature type="signal peptide" evidence="1">
    <location>
        <begin position="1"/>
        <end position="19"/>
    </location>
</feature>
<evidence type="ECO:0000313" key="2">
    <source>
        <dbReference type="EMBL" id="OKL57469.1"/>
    </source>
</evidence>
<dbReference type="AlphaFoldDB" id="A0A225APD9"/>
<keyword evidence="3" id="KW-1185">Reference proteome</keyword>
<accession>A0A225APD9</accession>
<evidence type="ECO:0000313" key="3">
    <source>
        <dbReference type="Proteomes" id="UP000214365"/>
    </source>
</evidence>
<dbReference type="EMBL" id="LFMY01000011">
    <property type="protein sequence ID" value="OKL57469.1"/>
    <property type="molecule type" value="Genomic_DNA"/>
</dbReference>
<keyword evidence="1" id="KW-0732">Signal</keyword>
<proteinExistence type="predicted"/>
<dbReference type="GeneID" id="31006693"/>
<evidence type="ECO:0000256" key="1">
    <source>
        <dbReference type="SAM" id="SignalP"/>
    </source>
</evidence>
<dbReference type="RefSeq" id="XP_020117590.1">
    <property type="nucleotide sequence ID" value="XM_020262258.1"/>
</dbReference>
<gene>
    <name evidence="2" type="ORF">UA08_06937</name>
</gene>
<organism evidence="2 3">
    <name type="scientific">Talaromyces atroroseus</name>
    <dbReference type="NCBI Taxonomy" id="1441469"/>
    <lineage>
        <taxon>Eukaryota</taxon>
        <taxon>Fungi</taxon>
        <taxon>Dikarya</taxon>
        <taxon>Ascomycota</taxon>
        <taxon>Pezizomycotina</taxon>
        <taxon>Eurotiomycetes</taxon>
        <taxon>Eurotiomycetidae</taxon>
        <taxon>Eurotiales</taxon>
        <taxon>Trichocomaceae</taxon>
        <taxon>Talaromyces</taxon>
        <taxon>Talaromyces sect. Trachyspermi</taxon>
    </lineage>
</organism>
<feature type="chain" id="PRO_5012781889" evidence="1">
    <location>
        <begin position="20"/>
        <end position="107"/>
    </location>
</feature>
<sequence length="107" mass="11310">MRLQVIAAVLALNLGLTQARAIPKRTGNDVLGRTVQAWGGDLNGIEVDATEQSEKRTVQAWGGDLNGIEAWGGDLNGIEVDATEQPGKRTVQAWGGDLNGIEVDATE</sequence>
<comment type="caution">
    <text evidence="2">The sequence shown here is derived from an EMBL/GenBank/DDBJ whole genome shotgun (WGS) entry which is preliminary data.</text>
</comment>